<accession>A0A8S5MQM1</accession>
<proteinExistence type="predicted"/>
<organism evidence="1">
    <name type="scientific">Podoviridae sp. ctUS21</name>
    <dbReference type="NCBI Taxonomy" id="2826557"/>
    <lineage>
        <taxon>Viruses</taxon>
        <taxon>Duplodnaviria</taxon>
        <taxon>Heunggongvirae</taxon>
        <taxon>Uroviricota</taxon>
        <taxon>Caudoviricetes</taxon>
    </lineage>
</organism>
<evidence type="ECO:0000313" key="1">
    <source>
        <dbReference type="EMBL" id="DAD84426.1"/>
    </source>
</evidence>
<sequence>MNNIRTELLEHTNGVENIKSVQLALHTDIHNPHNVSLFHLPEGYSSEQLQSFLFEIDRMYDAGYGRQELYGFIWWKDGTWSSRFEYDGSERWEHHVRPTYPLNREEMLDLI</sequence>
<reference evidence="1" key="1">
    <citation type="journal article" date="2021" name="Proc. Natl. Acad. Sci. U.S.A.">
        <title>A Catalog of Tens of Thousands of Viruses from Human Metagenomes Reveals Hidden Associations with Chronic Diseases.</title>
        <authorList>
            <person name="Tisza M.J."/>
            <person name="Buck C.B."/>
        </authorList>
    </citation>
    <scope>NUCLEOTIDE SEQUENCE</scope>
    <source>
        <strain evidence="1">CtUS21</strain>
    </source>
</reference>
<dbReference type="EMBL" id="BK014959">
    <property type="protein sequence ID" value="DAD84426.1"/>
    <property type="molecule type" value="Genomic_DNA"/>
</dbReference>
<protein>
    <submittedName>
        <fullName evidence="1">Uncharacterized protein</fullName>
    </submittedName>
</protein>
<name>A0A8S5MQM1_9CAUD</name>